<keyword evidence="11 13" id="KW-0472">Membrane</keyword>
<evidence type="ECO:0000256" key="11">
    <source>
        <dbReference type="ARBA" id="ARBA00023136"/>
    </source>
</evidence>
<keyword evidence="5 13" id="KW-0812">Transmembrane</keyword>
<dbReference type="Gene3D" id="2.130.10.10">
    <property type="entry name" value="YVTN repeat-like/Quinoprotein amine dehydrogenase"/>
    <property type="match status" value="1"/>
</dbReference>
<comment type="subcellular location">
    <subcellularLocation>
        <location evidence="2">Membrane</location>
        <topology evidence="2">Multi-pass membrane protein</topology>
    </subcellularLocation>
</comment>
<proteinExistence type="predicted"/>
<evidence type="ECO:0000256" key="13">
    <source>
        <dbReference type="SAM" id="Phobius"/>
    </source>
</evidence>
<evidence type="ECO:0000259" key="14">
    <source>
        <dbReference type="Pfam" id="PF12483"/>
    </source>
</evidence>
<feature type="domain" description="E3 Ubiquitin ligase MUL1-like" evidence="14">
    <location>
        <begin position="122"/>
        <end position="260"/>
    </location>
</feature>
<keyword evidence="16" id="KW-1185">Reference proteome</keyword>
<dbReference type="GO" id="GO:0061630">
    <property type="term" value="F:ubiquitin protein ligase activity"/>
    <property type="evidence" value="ECO:0007669"/>
    <property type="project" value="UniProtKB-EC"/>
</dbReference>
<keyword evidence="10 13" id="KW-1133">Transmembrane helix</keyword>
<evidence type="ECO:0000256" key="10">
    <source>
        <dbReference type="ARBA" id="ARBA00022989"/>
    </source>
</evidence>
<keyword evidence="4" id="KW-0808">Transferase</keyword>
<dbReference type="EC" id="2.3.2.27" evidence="3"/>
<feature type="transmembrane region" description="Helical" evidence="13">
    <location>
        <begin position="12"/>
        <end position="33"/>
    </location>
</feature>
<evidence type="ECO:0000256" key="6">
    <source>
        <dbReference type="ARBA" id="ARBA00022723"/>
    </source>
</evidence>
<sequence>MLAANGSLIPLIFVLVIFLIGGVVFCILAWVIYRSRRRIAAIEGTEASDVADLDEGYAKVRGKVVALEDLLKSPLAGTRCVYFHIKIEEQRTRTVTDYSSGGNNSFGGMTRTRTETYWVTVLDDKQAARCGIEDRTGLARVELLDAEPELNPTAHTQSGLFSSISPRVKRRLEDMYGYSTKGFFFNKTARYKETVIEEGDKLFVIGDVELTRSGKPCFVRGSRPFIVSDKTEAKLLAAYQRRVLWGSIGAVATVVLTIALGAVVGVVFGGGRAGQRQQVAQNDPFNPPGFGGFADPGGQDQGAAINRAFVDLVSPDPGTRERAADALARMSPDPSRRWEVVVRLKMLQVDPDPATRDAVQRALRVWDTPAVAGGPNLPPLPPPDPRPPVDRPDPFAGPGQDRPEPNRVRPGAPRRRAEDDNPFKEGNHYQPSNVKELPPVAVPWTAVADPAAGTFTGAPTVGRGVIPMGFGPPDVVFPLLPSAFVAVYPGNKAARKLNTDGLFQVYDLRTMKAAGGPFRAKTALGEHFVLSPDGAYAAGRVVGGTVNTEIEVIATGTSRSVRRIEAGHDPKEFAFPIGFVSPTRLLTKTHENQLPDFSELTHYKVWDVTTGEEVAHFAYDVVYNSMFCGVSSGGRYLTFWDAKTIRGHRLVVFDLTTGKVVGDVMLQPRSEPHGSSTGMAFSPDGKELAILWRISRKTTSWGKILVYNATTGTRTAELPVGQLVKNMDSVYSNGGAQTIQYTPDGSGWLIFGHLVVNRKTGEVARRIGPEPKWQGEVLPRRFVGPNYLTTLVKSGIDTGLTLEPATASADGF</sequence>
<keyword evidence="9" id="KW-0862">Zinc</keyword>
<dbReference type="InterPro" id="IPR015943">
    <property type="entry name" value="WD40/YVTN_repeat-like_dom_sf"/>
</dbReference>
<evidence type="ECO:0000313" key="15">
    <source>
        <dbReference type="EMBL" id="OWK38682.1"/>
    </source>
</evidence>
<organism evidence="15 16">
    <name type="scientific">Fimbriiglobus ruber</name>
    <dbReference type="NCBI Taxonomy" id="1908690"/>
    <lineage>
        <taxon>Bacteria</taxon>
        <taxon>Pseudomonadati</taxon>
        <taxon>Planctomycetota</taxon>
        <taxon>Planctomycetia</taxon>
        <taxon>Gemmatales</taxon>
        <taxon>Gemmataceae</taxon>
        <taxon>Fimbriiglobus</taxon>
    </lineage>
</organism>
<evidence type="ECO:0000256" key="5">
    <source>
        <dbReference type="ARBA" id="ARBA00022692"/>
    </source>
</evidence>
<evidence type="ECO:0000256" key="4">
    <source>
        <dbReference type="ARBA" id="ARBA00022679"/>
    </source>
</evidence>
<dbReference type="AlphaFoldDB" id="A0A225DB41"/>
<dbReference type="InterPro" id="IPR011044">
    <property type="entry name" value="Quino_amine_DH_bsu"/>
</dbReference>
<dbReference type="OrthoDB" id="208165at2"/>
<evidence type="ECO:0000313" key="16">
    <source>
        <dbReference type="Proteomes" id="UP000214646"/>
    </source>
</evidence>
<evidence type="ECO:0000256" key="9">
    <source>
        <dbReference type="ARBA" id="ARBA00022833"/>
    </source>
</evidence>
<dbReference type="GO" id="GO:0016567">
    <property type="term" value="P:protein ubiquitination"/>
    <property type="evidence" value="ECO:0007669"/>
    <property type="project" value="InterPro"/>
</dbReference>
<evidence type="ECO:0000256" key="2">
    <source>
        <dbReference type="ARBA" id="ARBA00004141"/>
    </source>
</evidence>
<feature type="compositionally biased region" description="Pro residues" evidence="12">
    <location>
        <begin position="376"/>
        <end position="386"/>
    </location>
</feature>
<feature type="compositionally biased region" description="Basic and acidic residues" evidence="12">
    <location>
        <begin position="415"/>
        <end position="427"/>
    </location>
</feature>
<reference evidence="16" key="1">
    <citation type="submission" date="2017-06" db="EMBL/GenBank/DDBJ databases">
        <title>Genome analysis of Fimbriiglobus ruber SP5, the first member of the order Planctomycetales with confirmed chitinolytic capability.</title>
        <authorList>
            <person name="Ravin N.V."/>
            <person name="Rakitin A.L."/>
            <person name="Ivanova A.A."/>
            <person name="Beletsky A.V."/>
            <person name="Kulichevskaya I.S."/>
            <person name="Mardanov A.V."/>
            <person name="Dedysh S.N."/>
        </authorList>
    </citation>
    <scope>NUCLEOTIDE SEQUENCE [LARGE SCALE GENOMIC DNA]</scope>
    <source>
        <strain evidence="16">SP5</strain>
    </source>
</reference>
<gene>
    <name evidence="15" type="ORF">FRUB_07802</name>
</gene>
<keyword evidence="7" id="KW-0863">Zinc-finger</keyword>
<evidence type="ECO:0000256" key="12">
    <source>
        <dbReference type="SAM" id="MobiDB-lite"/>
    </source>
</evidence>
<comment type="caution">
    <text evidence="15">The sequence shown here is derived from an EMBL/GenBank/DDBJ whole genome shotgun (WGS) entry which is preliminary data.</text>
</comment>
<dbReference type="RefSeq" id="WP_161967871.1">
    <property type="nucleotide sequence ID" value="NZ_NIDE01000014.1"/>
</dbReference>
<comment type="catalytic activity">
    <reaction evidence="1">
        <text>S-ubiquitinyl-[E2 ubiquitin-conjugating enzyme]-L-cysteine + [acceptor protein]-L-lysine = [E2 ubiquitin-conjugating enzyme]-L-cysteine + N(6)-ubiquitinyl-[acceptor protein]-L-lysine.</text>
        <dbReference type="EC" id="2.3.2.27"/>
    </reaction>
</comment>
<dbReference type="SUPFAM" id="SSF50969">
    <property type="entry name" value="YVTN repeat-like/Quinoprotein amine dehydrogenase"/>
    <property type="match status" value="1"/>
</dbReference>
<keyword evidence="6" id="KW-0479">Metal-binding</keyword>
<dbReference type="GO" id="GO:0016020">
    <property type="term" value="C:membrane"/>
    <property type="evidence" value="ECO:0007669"/>
    <property type="project" value="UniProtKB-SubCell"/>
</dbReference>
<feature type="transmembrane region" description="Helical" evidence="13">
    <location>
        <begin position="243"/>
        <end position="268"/>
    </location>
</feature>
<protein>
    <recommendedName>
        <fullName evidence="3">RING-type E3 ubiquitin transferase</fullName>
        <ecNumber evidence="3">2.3.2.27</ecNumber>
    </recommendedName>
</protein>
<keyword evidence="8" id="KW-0833">Ubl conjugation pathway</keyword>
<evidence type="ECO:0000256" key="8">
    <source>
        <dbReference type="ARBA" id="ARBA00022786"/>
    </source>
</evidence>
<evidence type="ECO:0000256" key="7">
    <source>
        <dbReference type="ARBA" id="ARBA00022771"/>
    </source>
</evidence>
<dbReference type="GO" id="GO:0008270">
    <property type="term" value="F:zinc ion binding"/>
    <property type="evidence" value="ECO:0007669"/>
    <property type="project" value="UniProtKB-KW"/>
</dbReference>
<dbReference type="Proteomes" id="UP000214646">
    <property type="component" value="Unassembled WGS sequence"/>
</dbReference>
<name>A0A225DB41_9BACT</name>
<feature type="region of interest" description="Disordered" evidence="12">
    <location>
        <begin position="369"/>
        <end position="435"/>
    </location>
</feature>
<accession>A0A225DB41</accession>
<dbReference type="EMBL" id="NIDE01000014">
    <property type="protein sequence ID" value="OWK38682.1"/>
    <property type="molecule type" value="Genomic_DNA"/>
</dbReference>
<evidence type="ECO:0000256" key="1">
    <source>
        <dbReference type="ARBA" id="ARBA00000900"/>
    </source>
</evidence>
<evidence type="ECO:0000256" key="3">
    <source>
        <dbReference type="ARBA" id="ARBA00012483"/>
    </source>
</evidence>
<dbReference type="InterPro" id="IPR022170">
    <property type="entry name" value="MUL1-like"/>
</dbReference>
<dbReference type="Pfam" id="PF12483">
    <property type="entry name" value="GIDE"/>
    <property type="match status" value="1"/>
</dbReference>